<dbReference type="GO" id="GO:0008734">
    <property type="term" value="F:L-aspartate oxidase activity"/>
    <property type="evidence" value="ECO:0007669"/>
    <property type="project" value="InterPro"/>
</dbReference>
<dbReference type="AlphaFoldDB" id="A0A1F6D3G3"/>
<dbReference type="PANTHER" id="PTHR42716">
    <property type="entry name" value="L-ASPARTATE OXIDASE"/>
    <property type="match status" value="1"/>
</dbReference>
<dbReference type="GO" id="GO:0009435">
    <property type="term" value="P:NAD+ biosynthetic process"/>
    <property type="evidence" value="ECO:0007669"/>
    <property type="project" value="InterPro"/>
</dbReference>
<sequence length="483" mass="53987">HPWVESFGCTRAYRELRARIRDFYRRNHPLTAEARARWNLNPGNGSVSRLCCEPRVALAALNEMLAPYTSGARLTVLYHHKAVSAEMDRGSVKAVTVRSLLSGDEIVLTAPFFIDATELGDLLPLTGTEYVTGFESQAETGEPHAPSEAQPQNMQAFTCCFAVDHVAGEDHTVEKPREYGFWRAYVPALRPAWTGPLLNWTYSHPITLEPRTRAFDPTRGPQGDGGFWSYRRIADRGNFVEGTYPGDICLVNWPHNDYWLGNLCEVSAEEAARHIGRAKQLSLSLLYWMQTEAPRPDGGQGWPGLRLRRDVVGTEDGLAKYPYIREARRIRAEFTVLEQHVGTDARMELTGKGREEVQAEAFFDSVGVGSYRIDLHPSSGGDNYIDISSLPFQIPMGCLIPRGVTNLLAGAKNIGVTHITNGCYRLHPVEWNAGEAAGALAAFCLRRKALPTQARNTPELLRDFQREIERQGIETAWPRVTPR</sequence>
<gene>
    <name evidence="1" type="ORF">A3F84_00755</name>
</gene>
<evidence type="ECO:0000313" key="2">
    <source>
        <dbReference type="Proteomes" id="UP000178606"/>
    </source>
</evidence>
<dbReference type="InterPro" id="IPR036188">
    <property type="entry name" value="FAD/NAD-bd_sf"/>
</dbReference>
<comment type="caution">
    <text evidence="1">The sequence shown here is derived from an EMBL/GenBank/DDBJ whole genome shotgun (WGS) entry which is preliminary data.</text>
</comment>
<reference evidence="1 2" key="1">
    <citation type="journal article" date="2016" name="Nat. Commun.">
        <title>Thousands of microbial genomes shed light on interconnected biogeochemical processes in an aquifer system.</title>
        <authorList>
            <person name="Anantharaman K."/>
            <person name="Brown C.T."/>
            <person name="Hug L.A."/>
            <person name="Sharon I."/>
            <person name="Castelle C.J."/>
            <person name="Probst A.J."/>
            <person name="Thomas B.C."/>
            <person name="Singh A."/>
            <person name="Wilkins M.J."/>
            <person name="Karaoz U."/>
            <person name="Brodie E.L."/>
            <person name="Williams K.H."/>
            <person name="Hubbard S.S."/>
            <person name="Banfield J.F."/>
        </authorList>
    </citation>
    <scope>NUCLEOTIDE SEQUENCE [LARGE SCALE GENOMIC DNA]</scope>
    <source>
        <strain evidence="2">RIFCSPLOWO2_12_FULL_64_10</strain>
    </source>
</reference>
<name>A0A1F6D3G3_HANXR</name>
<accession>A0A1F6D3G3</accession>
<dbReference type="Pfam" id="PF12831">
    <property type="entry name" value="FAD_oxidored"/>
    <property type="match status" value="1"/>
</dbReference>
<dbReference type="PANTHER" id="PTHR42716:SF1">
    <property type="entry name" value="SLL0471 PROTEIN"/>
    <property type="match status" value="1"/>
</dbReference>
<dbReference type="SUPFAM" id="SSF51905">
    <property type="entry name" value="FAD/NAD(P)-binding domain"/>
    <property type="match status" value="1"/>
</dbReference>
<organism evidence="1 2">
    <name type="scientific">Handelsmanbacteria sp. (strain RIFCSPLOWO2_12_FULL_64_10)</name>
    <dbReference type="NCBI Taxonomy" id="1817868"/>
    <lineage>
        <taxon>Bacteria</taxon>
        <taxon>Candidatus Handelsmaniibacteriota</taxon>
    </lineage>
</organism>
<evidence type="ECO:0000313" key="1">
    <source>
        <dbReference type="EMBL" id="OGG55966.1"/>
    </source>
</evidence>
<protein>
    <submittedName>
        <fullName evidence="1">FAD-dependent oxidoreductase</fullName>
    </submittedName>
</protein>
<dbReference type="Proteomes" id="UP000178606">
    <property type="component" value="Unassembled WGS sequence"/>
</dbReference>
<dbReference type="InterPro" id="IPR005288">
    <property type="entry name" value="NadB"/>
</dbReference>
<proteinExistence type="predicted"/>
<dbReference type="EMBL" id="MFKF01000054">
    <property type="protein sequence ID" value="OGG55966.1"/>
    <property type="molecule type" value="Genomic_DNA"/>
</dbReference>
<feature type="non-terminal residue" evidence="1">
    <location>
        <position position="1"/>
    </location>
</feature>